<accession>A0A151SG26</accession>
<dbReference type="EMBL" id="KQ483411">
    <property type="protein sequence ID" value="KYP53719.1"/>
    <property type="molecule type" value="Genomic_DNA"/>
</dbReference>
<dbReference type="GO" id="GO:0040008">
    <property type="term" value="P:regulation of growth"/>
    <property type="evidence" value="ECO:0007669"/>
    <property type="project" value="InterPro"/>
</dbReference>
<feature type="coiled-coil region" evidence="1">
    <location>
        <begin position="118"/>
        <end position="145"/>
    </location>
</feature>
<evidence type="ECO:0000313" key="2">
    <source>
        <dbReference type="EMBL" id="KYP53719.1"/>
    </source>
</evidence>
<dbReference type="InterPro" id="IPR044293">
    <property type="entry name" value="PRE"/>
</dbReference>
<reference evidence="2" key="1">
    <citation type="journal article" date="2012" name="Nat. Biotechnol.">
        <title>Draft genome sequence of pigeonpea (Cajanus cajan), an orphan legume crop of resource-poor farmers.</title>
        <authorList>
            <person name="Varshney R.K."/>
            <person name="Chen W."/>
            <person name="Li Y."/>
            <person name="Bharti A.K."/>
            <person name="Saxena R.K."/>
            <person name="Schlueter J.A."/>
            <person name="Donoghue M.T."/>
            <person name="Azam S."/>
            <person name="Fan G."/>
            <person name="Whaley A.M."/>
            <person name="Farmer A.D."/>
            <person name="Sheridan J."/>
            <person name="Iwata A."/>
            <person name="Tuteja R."/>
            <person name="Penmetsa R.V."/>
            <person name="Wu W."/>
            <person name="Upadhyaya H.D."/>
            <person name="Yang S.P."/>
            <person name="Shah T."/>
            <person name="Saxena K.B."/>
            <person name="Michael T."/>
            <person name="McCombie W.R."/>
            <person name="Yang B."/>
            <person name="Zhang G."/>
            <person name="Yang H."/>
            <person name="Wang J."/>
            <person name="Spillane C."/>
            <person name="Cook D.R."/>
            <person name="May G.D."/>
            <person name="Xu X."/>
            <person name="Jackson S.A."/>
        </authorList>
    </citation>
    <scope>NUCLEOTIDE SEQUENCE [LARGE SCALE GENOMIC DNA]</scope>
</reference>
<dbReference type="PANTHER" id="PTHR11439">
    <property type="entry name" value="GAG-POL-RELATED RETROTRANSPOSON"/>
    <property type="match status" value="1"/>
</dbReference>
<dbReference type="GO" id="GO:0006355">
    <property type="term" value="P:regulation of DNA-templated transcription"/>
    <property type="evidence" value="ECO:0007669"/>
    <property type="project" value="InterPro"/>
</dbReference>
<proteinExistence type="predicted"/>
<name>A0A151SG26_CAJCA</name>
<keyword evidence="1" id="KW-0175">Coiled coil</keyword>
<sequence>MLGSKPISTPTNYTIKLHQTVGFPLFDVDASSFRRLIGKLIYLTNTRLDISYVVQHLSQYVLHPTTAHQQATNRILRYIEGSPGAGIFVLASNVLQLKAFSDPDWVGCLDTQSASKILQETCCHIRRLQEEVEQLSERLSELMDSVDISDIDRSTLQNFLQL</sequence>
<dbReference type="STRING" id="3821.A0A151SG26"/>
<dbReference type="PANTHER" id="PTHR11439:SF454">
    <property type="match status" value="1"/>
</dbReference>
<dbReference type="AlphaFoldDB" id="A0A151SG26"/>
<gene>
    <name evidence="2" type="ORF">KK1_024293</name>
</gene>
<evidence type="ECO:0000313" key="3">
    <source>
        <dbReference type="Proteomes" id="UP000075243"/>
    </source>
</evidence>
<protein>
    <submittedName>
        <fullName evidence="2">Uncharacterized protein</fullName>
    </submittedName>
</protein>
<dbReference type="GO" id="GO:0046983">
    <property type="term" value="F:protein dimerization activity"/>
    <property type="evidence" value="ECO:0007669"/>
    <property type="project" value="InterPro"/>
</dbReference>
<keyword evidence="3" id="KW-1185">Reference proteome</keyword>
<evidence type="ECO:0000256" key="1">
    <source>
        <dbReference type="SAM" id="Coils"/>
    </source>
</evidence>
<organism evidence="2 3">
    <name type="scientific">Cajanus cajan</name>
    <name type="common">Pigeon pea</name>
    <name type="synonym">Cajanus indicus</name>
    <dbReference type="NCBI Taxonomy" id="3821"/>
    <lineage>
        <taxon>Eukaryota</taxon>
        <taxon>Viridiplantae</taxon>
        <taxon>Streptophyta</taxon>
        <taxon>Embryophyta</taxon>
        <taxon>Tracheophyta</taxon>
        <taxon>Spermatophyta</taxon>
        <taxon>Magnoliopsida</taxon>
        <taxon>eudicotyledons</taxon>
        <taxon>Gunneridae</taxon>
        <taxon>Pentapetalae</taxon>
        <taxon>rosids</taxon>
        <taxon>fabids</taxon>
        <taxon>Fabales</taxon>
        <taxon>Fabaceae</taxon>
        <taxon>Papilionoideae</taxon>
        <taxon>50 kb inversion clade</taxon>
        <taxon>NPAAA clade</taxon>
        <taxon>indigoferoid/millettioid clade</taxon>
        <taxon>Phaseoleae</taxon>
        <taxon>Cajanus</taxon>
    </lineage>
</organism>
<dbReference type="Gramene" id="C.cajan_23606.t">
    <property type="protein sequence ID" value="C.cajan_23606.t"/>
    <property type="gene ID" value="C.cajan_23606"/>
</dbReference>
<dbReference type="Proteomes" id="UP000075243">
    <property type="component" value="Unassembled WGS sequence"/>
</dbReference>
<dbReference type="Pfam" id="PF23174">
    <property type="entry name" value="bHLH_ILI"/>
    <property type="match status" value="1"/>
</dbReference>